<keyword evidence="5" id="KW-0378">Hydrolase</keyword>
<dbReference type="KEGG" id="vie:OL234_06770"/>
<evidence type="ECO:0000256" key="5">
    <source>
        <dbReference type="PROSITE-ProRule" id="PRU00520"/>
    </source>
</evidence>
<sequence>MKKIKMIVTGRVQGVGFRFTTKMAADRLKIGGIVKNLAEGSVYIEANGTDDQLETFIKIIKASPSPSGKVEQVELIEDPSLPIRDNFKVTY</sequence>
<protein>
    <recommendedName>
        <fullName evidence="3 5">acylphosphatase</fullName>
        <ecNumber evidence="2 5">3.6.1.7</ecNumber>
    </recommendedName>
</protein>
<comment type="similarity">
    <text evidence="1 6">Belongs to the acylphosphatase family.</text>
</comment>
<evidence type="ECO:0000256" key="1">
    <source>
        <dbReference type="ARBA" id="ARBA00005614"/>
    </source>
</evidence>
<evidence type="ECO:0000313" key="8">
    <source>
        <dbReference type="EMBL" id="WEG72686.1"/>
    </source>
</evidence>
<dbReference type="PROSITE" id="PS00150">
    <property type="entry name" value="ACYLPHOSPHATASE_1"/>
    <property type="match status" value="1"/>
</dbReference>
<dbReference type="AlphaFoldDB" id="A0AAF0CTR3"/>
<evidence type="ECO:0000256" key="6">
    <source>
        <dbReference type="RuleBase" id="RU004168"/>
    </source>
</evidence>
<dbReference type="InterPro" id="IPR020456">
    <property type="entry name" value="Acylphosphatase"/>
</dbReference>
<dbReference type="Gene3D" id="3.30.70.100">
    <property type="match status" value="1"/>
</dbReference>
<name>A0AAF0CTR3_9ENTE</name>
<evidence type="ECO:0000313" key="9">
    <source>
        <dbReference type="Proteomes" id="UP001179647"/>
    </source>
</evidence>
<dbReference type="PROSITE" id="PS51160">
    <property type="entry name" value="ACYLPHOSPHATASE_3"/>
    <property type="match status" value="1"/>
</dbReference>
<dbReference type="Pfam" id="PF00708">
    <property type="entry name" value="Acylphosphatase"/>
    <property type="match status" value="1"/>
</dbReference>
<gene>
    <name evidence="8" type="ORF">OL234_06770</name>
</gene>
<evidence type="ECO:0000256" key="2">
    <source>
        <dbReference type="ARBA" id="ARBA00012150"/>
    </source>
</evidence>
<dbReference type="Proteomes" id="UP001179647">
    <property type="component" value="Chromosome"/>
</dbReference>
<feature type="active site" evidence="5">
    <location>
        <position position="36"/>
    </location>
</feature>
<dbReference type="RefSeq" id="WP_275468488.1">
    <property type="nucleotide sequence ID" value="NZ_CP110232.1"/>
</dbReference>
<dbReference type="PANTHER" id="PTHR47268">
    <property type="entry name" value="ACYLPHOSPHATASE"/>
    <property type="match status" value="1"/>
</dbReference>
<feature type="active site" evidence="5">
    <location>
        <position position="18"/>
    </location>
</feature>
<dbReference type="SUPFAM" id="SSF54975">
    <property type="entry name" value="Acylphosphatase/BLUF domain-like"/>
    <property type="match status" value="1"/>
</dbReference>
<reference evidence="8" key="1">
    <citation type="submission" date="2022-10" db="EMBL/GenBank/DDBJ databases">
        <title>Vagococcus sp. isolated from poultry meat.</title>
        <authorList>
            <person name="Johansson P."/>
            <person name="Bjorkroth J."/>
        </authorList>
    </citation>
    <scope>NUCLEOTIDE SEQUENCE</scope>
    <source>
        <strain evidence="8">STAA11</strain>
    </source>
</reference>
<dbReference type="EC" id="3.6.1.7" evidence="2 5"/>
<evidence type="ECO:0000256" key="3">
    <source>
        <dbReference type="ARBA" id="ARBA00015991"/>
    </source>
</evidence>
<dbReference type="InterPro" id="IPR036046">
    <property type="entry name" value="Acylphosphatase-like_dom_sf"/>
</dbReference>
<evidence type="ECO:0000256" key="4">
    <source>
        <dbReference type="ARBA" id="ARBA00047645"/>
    </source>
</evidence>
<comment type="catalytic activity">
    <reaction evidence="4 5">
        <text>an acyl phosphate + H2O = a carboxylate + phosphate + H(+)</text>
        <dbReference type="Rhea" id="RHEA:14965"/>
        <dbReference type="ChEBI" id="CHEBI:15377"/>
        <dbReference type="ChEBI" id="CHEBI:15378"/>
        <dbReference type="ChEBI" id="CHEBI:29067"/>
        <dbReference type="ChEBI" id="CHEBI:43474"/>
        <dbReference type="ChEBI" id="CHEBI:59918"/>
        <dbReference type="EC" id="3.6.1.7"/>
    </reaction>
</comment>
<dbReference type="PANTHER" id="PTHR47268:SF4">
    <property type="entry name" value="ACYLPHOSPHATASE"/>
    <property type="match status" value="1"/>
</dbReference>
<dbReference type="GO" id="GO:0003998">
    <property type="term" value="F:acylphosphatase activity"/>
    <property type="evidence" value="ECO:0007669"/>
    <property type="project" value="UniProtKB-EC"/>
</dbReference>
<proteinExistence type="inferred from homology"/>
<evidence type="ECO:0000259" key="7">
    <source>
        <dbReference type="PROSITE" id="PS51160"/>
    </source>
</evidence>
<feature type="domain" description="Acylphosphatase-like" evidence="7">
    <location>
        <begin position="3"/>
        <end position="91"/>
    </location>
</feature>
<dbReference type="InterPro" id="IPR001792">
    <property type="entry name" value="Acylphosphatase-like_dom"/>
</dbReference>
<dbReference type="EMBL" id="CP110232">
    <property type="protein sequence ID" value="WEG72686.1"/>
    <property type="molecule type" value="Genomic_DNA"/>
</dbReference>
<keyword evidence="9" id="KW-1185">Reference proteome</keyword>
<organism evidence="8 9">
    <name type="scientific">Vagococcus intermedius</name>
    <dbReference type="NCBI Taxonomy" id="2991418"/>
    <lineage>
        <taxon>Bacteria</taxon>
        <taxon>Bacillati</taxon>
        <taxon>Bacillota</taxon>
        <taxon>Bacilli</taxon>
        <taxon>Lactobacillales</taxon>
        <taxon>Enterococcaceae</taxon>
        <taxon>Vagococcus</taxon>
    </lineage>
</organism>
<accession>A0AAF0CTR3</accession>
<dbReference type="InterPro" id="IPR017968">
    <property type="entry name" value="Acylphosphatase_CS"/>
</dbReference>